<dbReference type="PANTHER" id="PTHR36920:SF1">
    <property type="entry name" value="OUTER MEMBRANE PROTEIN W"/>
    <property type="match status" value="1"/>
</dbReference>
<dbReference type="Gene3D" id="2.40.160.20">
    <property type="match status" value="1"/>
</dbReference>
<dbReference type="Proteomes" id="UP000321362">
    <property type="component" value="Chromosome"/>
</dbReference>
<dbReference type="EMBL" id="CP042437">
    <property type="protein sequence ID" value="QEC77557.1"/>
    <property type="molecule type" value="Genomic_DNA"/>
</dbReference>
<evidence type="ECO:0000313" key="2">
    <source>
        <dbReference type="Proteomes" id="UP000321362"/>
    </source>
</evidence>
<dbReference type="RefSeq" id="WP_147055359.1">
    <property type="nucleotide sequence ID" value="NZ_CP042437.1"/>
</dbReference>
<keyword evidence="2" id="KW-1185">Reference proteome</keyword>
<dbReference type="InterPro" id="IPR011250">
    <property type="entry name" value="OMP/PagP_B-barrel"/>
</dbReference>
<dbReference type="PANTHER" id="PTHR36920">
    <property type="match status" value="1"/>
</dbReference>
<dbReference type="AlphaFoldDB" id="A0A5B8W163"/>
<dbReference type="SUPFAM" id="SSF56925">
    <property type="entry name" value="OMPA-like"/>
    <property type="match status" value="1"/>
</dbReference>
<organism evidence="1 2">
    <name type="scientific">Mucilaginibacter ginsenosidivorax</name>
    <dbReference type="NCBI Taxonomy" id="862126"/>
    <lineage>
        <taxon>Bacteria</taxon>
        <taxon>Pseudomonadati</taxon>
        <taxon>Bacteroidota</taxon>
        <taxon>Sphingobacteriia</taxon>
        <taxon>Sphingobacteriales</taxon>
        <taxon>Sphingobacteriaceae</taxon>
        <taxon>Mucilaginibacter</taxon>
    </lineage>
</organism>
<reference evidence="1 2" key="1">
    <citation type="journal article" date="2013" name="J. Microbiol.">
        <title>Mucilaginibacter ginsenosidivorax sp. nov., with ginsenoside converting activity isolated from sediment.</title>
        <authorList>
            <person name="Kim J.K."/>
            <person name="Choi T.E."/>
            <person name="Liu Q.M."/>
            <person name="Park H.Y."/>
            <person name="Yi T.H."/>
            <person name="Yoon M.H."/>
            <person name="Kim S.C."/>
            <person name="Im W.T."/>
        </authorList>
    </citation>
    <scope>NUCLEOTIDE SEQUENCE [LARGE SCALE GENOMIC DNA]</scope>
    <source>
        <strain evidence="1 2">KHI28</strain>
    </source>
</reference>
<proteinExistence type="predicted"/>
<accession>A0A5B8W163</accession>
<dbReference type="KEGG" id="mgk:FSB76_16995"/>
<dbReference type="InterPro" id="IPR005618">
    <property type="entry name" value="OMPW"/>
</dbReference>
<dbReference type="Pfam" id="PF03922">
    <property type="entry name" value="OmpW"/>
    <property type="match status" value="1"/>
</dbReference>
<evidence type="ECO:0000313" key="1">
    <source>
        <dbReference type="EMBL" id="QEC77557.1"/>
    </source>
</evidence>
<dbReference type="GO" id="GO:0019867">
    <property type="term" value="C:outer membrane"/>
    <property type="evidence" value="ECO:0007669"/>
    <property type="project" value="InterPro"/>
</dbReference>
<dbReference type="OrthoDB" id="9807574at2"/>
<gene>
    <name evidence="1" type="ORF">FSB76_16995</name>
</gene>
<name>A0A5B8W163_9SPHI</name>
<sequence>MNKLLLSVFTILMIASLRGFGQQKSEWNVRVRGVYVAPQESATIGVIGGGIDISKVVIPEIDFTYFFMKDFSAELILGTSRHKVNTTASNLTAIGGSSSADVSLGKVSLLPPTLTLQYHLPTGIAFKPYIGAGANYTIFYNANAGGVVKNVSYQNKFAFATQLGFDYDLNKKFFLNIDVKKVFLSTNAKVDASNLTPASSPELAPTLAGIKADVKINPWLIGVGFGARFK</sequence>
<protein>
    <submittedName>
        <fullName evidence="1">OmpW family protein</fullName>
    </submittedName>
</protein>
<dbReference type="GO" id="GO:0055085">
    <property type="term" value="P:transmembrane transport"/>
    <property type="evidence" value="ECO:0007669"/>
    <property type="project" value="TreeGrafter"/>
</dbReference>